<evidence type="ECO:0000256" key="3">
    <source>
        <dbReference type="ARBA" id="ARBA00022676"/>
    </source>
</evidence>
<keyword evidence="11" id="KW-1185">Reference proteome</keyword>
<dbReference type="GO" id="GO:0103015">
    <property type="term" value="F:4-amino-4-deoxy-L-arabinose transferase activity"/>
    <property type="evidence" value="ECO:0007669"/>
    <property type="project" value="UniProtKB-EC"/>
</dbReference>
<organism evidence="10 11">
    <name type="scientific">Poriferisphaera corsica</name>
    <dbReference type="NCBI Taxonomy" id="2528020"/>
    <lineage>
        <taxon>Bacteria</taxon>
        <taxon>Pseudomonadati</taxon>
        <taxon>Planctomycetota</taxon>
        <taxon>Phycisphaerae</taxon>
        <taxon>Phycisphaerales</taxon>
        <taxon>Phycisphaeraceae</taxon>
        <taxon>Poriferisphaera</taxon>
    </lineage>
</organism>
<accession>A0A517YWV8</accession>
<gene>
    <name evidence="10" type="primary">arnT_2</name>
    <name evidence="10" type="ORF">KS4_27740</name>
</gene>
<proteinExistence type="predicted"/>
<evidence type="ECO:0000256" key="2">
    <source>
        <dbReference type="ARBA" id="ARBA00022475"/>
    </source>
</evidence>
<feature type="transmembrane region" description="Helical" evidence="8">
    <location>
        <begin position="189"/>
        <end position="211"/>
    </location>
</feature>
<dbReference type="GO" id="GO:0010041">
    <property type="term" value="P:response to iron(III) ion"/>
    <property type="evidence" value="ECO:0007669"/>
    <property type="project" value="TreeGrafter"/>
</dbReference>
<evidence type="ECO:0000256" key="1">
    <source>
        <dbReference type="ARBA" id="ARBA00004651"/>
    </source>
</evidence>
<feature type="transmembrane region" description="Helical" evidence="8">
    <location>
        <begin position="381"/>
        <end position="401"/>
    </location>
</feature>
<sequence>MDQDVRQDEIVGREAGGVPWWVVGAVFVGICLVYALFADSSTLWDRDEPRFARSAWEMYETGQYVVPHFNGDFRLHKPAGVYWLMNLGIEWLGFTELAFRLPSVIGIGLTSLFTFFIGRRLFSAKTGLWGMIIFPTMLVPLVIGSFTAATADGSLIAAMTLAIWMVIEIMYCARWWHYVVLSVALGAAWLLKGPVGFAVPALMMLGAVFFGRGGVIKLKKRTWVALVIASLVGLGMFVAWGIPANEMTDGEFYREGIGKHVMARSTTAFESHGGSGLFGYLAAIPAYVPVVIVGVSPWVLFLPLGLSGLIRGYIGKAKSRAVLWGWMVGPFVMFSLVATKLPHYIAPIFPAIALMMAAAIEARVRKDSPEDEVGWLDMGKWIYLVFLGMAVLGGIVGPWVLQRGSVGVSYVLSLLLAGATVWVMMMTAKAVMSGRLYRASLLTALIFPVITLPTVYVVMPQVEANFKPSKQIALGIHEILGGEDVPIIMSGYEEPSLVFYIRRPAGEVVKETGSDTAAIYEWSRKPGTGILIVTKKNYDKTIDKYTKLPLDLLFEDETVNYSANRKPLDVMVFGRNMTNAMLGRAEAFRESHELGE</sequence>
<keyword evidence="2" id="KW-1003">Cell membrane</keyword>
<feature type="transmembrane region" description="Helical" evidence="8">
    <location>
        <begin position="439"/>
        <end position="459"/>
    </location>
</feature>
<dbReference type="InterPro" id="IPR038731">
    <property type="entry name" value="RgtA/B/C-like"/>
</dbReference>
<dbReference type="KEGG" id="pcor:KS4_27740"/>
<feature type="transmembrane region" description="Helical" evidence="8">
    <location>
        <begin position="344"/>
        <end position="360"/>
    </location>
</feature>
<feature type="transmembrane region" description="Helical" evidence="8">
    <location>
        <begin position="223"/>
        <end position="242"/>
    </location>
</feature>
<feature type="transmembrane region" description="Helical" evidence="8">
    <location>
        <begin position="407"/>
        <end position="427"/>
    </location>
</feature>
<evidence type="ECO:0000256" key="5">
    <source>
        <dbReference type="ARBA" id="ARBA00022692"/>
    </source>
</evidence>
<evidence type="ECO:0000313" key="11">
    <source>
        <dbReference type="Proteomes" id="UP000317369"/>
    </source>
</evidence>
<keyword evidence="5 8" id="KW-0812">Transmembrane</keyword>
<keyword evidence="6 8" id="KW-1133">Transmembrane helix</keyword>
<feature type="transmembrane region" description="Helical" evidence="8">
    <location>
        <begin position="97"/>
        <end position="117"/>
    </location>
</feature>
<dbReference type="GO" id="GO:0009103">
    <property type="term" value="P:lipopolysaccharide biosynthetic process"/>
    <property type="evidence" value="ECO:0007669"/>
    <property type="project" value="TreeGrafter"/>
</dbReference>
<dbReference type="PANTHER" id="PTHR33908">
    <property type="entry name" value="MANNOSYLTRANSFERASE YKCB-RELATED"/>
    <property type="match status" value="1"/>
</dbReference>
<feature type="domain" description="Glycosyltransferase RgtA/B/C/D-like" evidence="9">
    <location>
        <begin position="77"/>
        <end position="229"/>
    </location>
</feature>
<dbReference type="Proteomes" id="UP000317369">
    <property type="component" value="Chromosome"/>
</dbReference>
<feature type="transmembrane region" description="Helical" evidence="8">
    <location>
        <begin position="286"/>
        <end position="309"/>
    </location>
</feature>
<feature type="transmembrane region" description="Helical" evidence="8">
    <location>
        <begin position="321"/>
        <end position="338"/>
    </location>
</feature>
<keyword evidence="4 10" id="KW-0808">Transferase</keyword>
<evidence type="ECO:0000256" key="8">
    <source>
        <dbReference type="SAM" id="Phobius"/>
    </source>
</evidence>
<evidence type="ECO:0000256" key="6">
    <source>
        <dbReference type="ARBA" id="ARBA00022989"/>
    </source>
</evidence>
<reference evidence="10 11" key="1">
    <citation type="submission" date="2019-02" db="EMBL/GenBank/DDBJ databases">
        <title>Deep-cultivation of Planctomycetes and their phenomic and genomic characterization uncovers novel biology.</title>
        <authorList>
            <person name="Wiegand S."/>
            <person name="Jogler M."/>
            <person name="Boedeker C."/>
            <person name="Pinto D."/>
            <person name="Vollmers J."/>
            <person name="Rivas-Marin E."/>
            <person name="Kohn T."/>
            <person name="Peeters S.H."/>
            <person name="Heuer A."/>
            <person name="Rast P."/>
            <person name="Oberbeckmann S."/>
            <person name="Bunk B."/>
            <person name="Jeske O."/>
            <person name="Meyerdierks A."/>
            <person name="Storesund J.E."/>
            <person name="Kallscheuer N."/>
            <person name="Luecker S."/>
            <person name="Lage O.M."/>
            <person name="Pohl T."/>
            <person name="Merkel B.J."/>
            <person name="Hornburger P."/>
            <person name="Mueller R.-W."/>
            <person name="Bruemmer F."/>
            <person name="Labrenz M."/>
            <person name="Spormann A.M."/>
            <person name="Op den Camp H."/>
            <person name="Overmann J."/>
            <person name="Amann R."/>
            <person name="Jetten M.S.M."/>
            <person name="Mascher T."/>
            <person name="Medema M.H."/>
            <person name="Devos D.P."/>
            <person name="Kaster A.-K."/>
            <person name="Ovreas L."/>
            <person name="Rohde M."/>
            <person name="Galperin M.Y."/>
            <person name="Jogler C."/>
        </authorList>
    </citation>
    <scope>NUCLEOTIDE SEQUENCE [LARGE SCALE GENOMIC DNA]</scope>
    <source>
        <strain evidence="10 11">KS4</strain>
    </source>
</reference>
<dbReference type="AlphaFoldDB" id="A0A517YWV8"/>
<evidence type="ECO:0000313" key="10">
    <source>
        <dbReference type="EMBL" id="QDU34700.1"/>
    </source>
</evidence>
<protein>
    <submittedName>
        <fullName evidence="10">Undecaprenyl phosphate-alpha-4-amino-4-deoxy-L-arabinose arabinosyl transferase</fullName>
        <ecNumber evidence="10">2.4.2.43</ecNumber>
    </submittedName>
</protein>
<comment type="subcellular location">
    <subcellularLocation>
        <location evidence="1">Cell membrane</location>
        <topology evidence="1">Multi-pass membrane protein</topology>
    </subcellularLocation>
</comment>
<feature type="transmembrane region" description="Helical" evidence="8">
    <location>
        <begin position="129"/>
        <end position="148"/>
    </location>
</feature>
<feature type="transmembrane region" description="Helical" evidence="8">
    <location>
        <begin position="20"/>
        <end position="37"/>
    </location>
</feature>
<dbReference type="InterPro" id="IPR050297">
    <property type="entry name" value="LipidA_mod_glycosyltrf_83"/>
</dbReference>
<dbReference type="EMBL" id="CP036425">
    <property type="protein sequence ID" value="QDU34700.1"/>
    <property type="molecule type" value="Genomic_DNA"/>
</dbReference>
<dbReference type="EC" id="2.4.2.43" evidence="10"/>
<dbReference type="PANTHER" id="PTHR33908:SF3">
    <property type="entry name" value="UNDECAPRENYL PHOSPHATE-ALPHA-4-AMINO-4-DEOXY-L-ARABINOSE ARABINOSYL TRANSFERASE"/>
    <property type="match status" value="1"/>
</dbReference>
<name>A0A517YWV8_9BACT</name>
<keyword evidence="7 8" id="KW-0472">Membrane</keyword>
<keyword evidence="3 10" id="KW-0328">Glycosyltransferase</keyword>
<feature type="transmembrane region" description="Helical" evidence="8">
    <location>
        <begin position="155"/>
        <end position="177"/>
    </location>
</feature>
<dbReference type="GO" id="GO:0005886">
    <property type="term" value="C:plasma membrane"/>
    <property type="evidence" value="ECO:0007669"/>
    <property type="project" value="UniProtKB-SubCell"/>
</dbReference>
<evidence type="ECO:0000256" key="4">
    <source>
        <dbReference type="ARBA" id="ARBA00022679"/>
    </source>
</evidence>
<dbReference type="Pfam" id="PF13231">
    <property type="entry name" value="PMT_2"/>
    <property type="match status" value="1"/>
</dbReference>
<evidence type="ECO:0000259" key="9">
    <source>
        <dbReference type="Pfam" id="PF13231"/>
    </source>
</evidence>
<evidence type="ECO:0000256" key="7">
    <source>
        <dbReference type="ARBA" id="ARBA00023136"/>
    </source>
</evidence>